<dbReference type="STRING" id="429701.A0A2G9GAK1"/>
<sequence>MEDSVICLEPLVIEANRSWADCPRDLLSLILSRLFRGDRCNFKLVCKSWNLICTVPPSIPPAIDSQEFDSPCLMIPQRRSCSWKVFHSLCNDFYDLDFPELVDAKIVYSKHGWLLMYKRKYTLFFFNPFTKEKIEIEPLDVPFELPSSICFTSPPTSSDCIVCGIESVNNLVAFRFIKVGDERWRVRFFDNNDEYFFMSNCPMVFLNGVCYCSDYKFRNIIIYGFMEDEYDVIQFDKCNDGEEEKDYKPPTSRGICVDLDESKPPTAFESYMVEVDGDIWGVFITGNNRRVSVQKLDTSKGHWIELESLGDKCLYIGTGGSFAETCSVGGMTNKIYFDKFHGNSGVMYSLTTGMYYSVGESFVSKEAYELSEVDYGVWVKPTLQTV</sequence>
<feature type="domain" description="KIB1-4 beta-propeller" evidence="2">
    <location>
        <begin position="91"/>
        <end position="338"/>
    </location>
</feature>
<dbReference type="InterPro" id="IPR036047">
    <property type="entry name" value="F-box-like_dom_sf"/>
</dbReference>
<dbReference type="Gene3D" id="1.20.1280.50">
    <property type="match status" value="1"/>
</dbReference>
<name>A0A2G9GAK1_9LAMI</name>
<protein>
    <submittedName>
        <fullName evidence="3">Uncharacterized protein</fullName>
    </submittedName>
</protein>
<dbReference type="EMBL" id="NKXS01005987">
    <property type="protein sequence ID" value="PIN02296.1"/>
    <property type="molecule type" value="Genomic_DNA"/>
</dbReference>
<feature type="domain" description="F-box" evidence="1">
    <location>
        <begin position="19"/>
        <end position="54"/>
    </location>
</feature>
<dbReference type="PANTHER" id="PTHR33127:SF5">
    <property type="entry name" value="TRANSMEMBRANE PROTEIN"/>
    <property type="match status" value="1"/>
</dbReference>
<gene>
    <name evidence="3" type="ORF">CDL12_25191</name>
</gene>
<dbReference type="InterPro" id="IPR001810">
    <property type="entry name" value="F-box_dom"/>
</dbReference>
<accession>A0A2G9GAK1</accession>
<evidence type="ECO:0000313" key="4">
    <source>
        <dbReference type="Proteomes" id="UP000231279"/>
    </source>
</evidence>
<evidence type="ECO:0000259" key="2">
    <source>
        <dbReference type="Pfam" id="PF03478"/>
    </source>
</evidence>
<dbReference type="CDD" id="cd09917">
    <property type="entry name" value="F-box_SF"/>
    <property type="match status" value="1"/>
</dbReference>
<dbReference type="Pfam" id="PF03478">
    <property type="entry name" value="Beta-prop_KIB1-4"/>
    <property type="match status" value="1"/>
</dbReference>
<comment type="caution">
    <text evidence="3">The sequence shown here is derived from an EMBL/GenBank/DDBJ whole genome shotgun (WGS) entry which is preliminary data.</text>
</comment>
<proteinExistence type="predicted"/>
<reference evidence="4" key="1">
    <citation type="journal article" date="2018" name="Gigascience">
        <title>Genome assembly of the Pink Ipe (Handroanthus impetiginosus, Bignoniaceae), a highly valued, ecologically keystone Neotropical timber forest tree.</title>
        <authorList>
            <person name="Silva-Junior O.B."/>
            <person name="Grattapaglia D."/>
            <person name="Novaes E."/>
            <person name="Collevatti R.G."/>
        </authorList>
    </citation>
    <scope>NUCLEOTIDE SEQUENCE [LARGE SCALE GENOMIC DNA]</scope>
    <source>
        <strain evidence="4">cv. UFG-1</strain>
    </source>
</reference>
<evidence type="ECO:0000313" key="3">
    <source>
        <dbReference type="EMBL" id="PIN02296.1"/>
    </source>
</evidence>
<organism evidence="3 4">
    <name type="scientific">Handroanthus impetiginosus</name>
    <dbReference type="NCBI Taxonomy" id="429701"/>
    <lineage>
        <taxon>Eukaryota</taxon>
        <taxon>Viridiplantae</taxon>
        <taxon>Streptophyta</taxon>
        <taxon>Embryophyta</taxon>
        <taxon>Tracheophyta</taxon>
        <taxon>Spermatophyta</taxon>
        <taxon>Magnoliopsida</taxon>
        <taxon>eudicotyledons</taxon>
        <taxon>Gunneridae</taxon>
        <taxon>Pentapetalae</taxon>
        <taxon>asterids</taxon>
        <taxon>lamiids</taxon>
        <taxon>Lamiales</taxon>
        <taxon>Bignoniaceae</taxon>
        <taxon>Crescentiina</taxon>
        <taxon>Tabebuia alliance</taxon>
        <taxon>Handroanthus</taxon>
    </lineage>
</organism>
<dbReference type="SUPFAM" id="SSF81383">
    <property type="entry name" value="F-box domain"/>
    <property type="match status" value="1"/>
</dbReference>
<evidence type="ECO:0000259" key="1">
    <source>
        <dbReference type="Pfam" id="PF00646"/>
    </source>
</evidence>
<dbReference type="AlphaFoldDB" id="A0A2G9GAK1"/>
<dbReference type="InterPro" id="IPR005174">
    <property type="entry name" value="KIB1-4_b-propeller"/>
</dbReference>
<keyword evidence="4" id="KW-1185">Reference proteome</keyword>
<dbReference type="PANTHER" id="PTHR33127">
    <property type="entry name" value="TRANSMEMBRANE PROTEIN"/>
    <property type="match status" value="1"/>
</dbReference>
<dbReference type="Pfam" id="PF00646">
    <property type="entry name" value="F-box"/>
    <property type="match status" value="1"/>
</dbReference>
<dbReference type="Proteomes" id="UP000231279">
    <property type="component" value="Unassembled WGS sequence"/>
</dbReference>
<dbReference type="OrthoDB" id="909419at2759"/>